<dbReference type="InterPro" id="IPR051940">
    <property type="entry name" value="Chitin_bind-dev_reg"/>
</dbReference>
<dbReference type="SUPFAM" id="SSF57625">
    <property type="entry name" value="Invertebrate chitin-binding proteins"/>
    <property type="match status" value="3"/>
</dbReference>
<keyword evidence="4" id="KW-1015">Disulfide bond</keyword>
<dbReference type="InterPro" id="IPR036508">
    <property type="entry name" value="Chitin-bd_dom_sf"/>
</dbReference>
<dbReference type="AlphaFoldDB" id="A0A2P2HW84"/>
<keyword evidence="1" id="KW-0147">Chitin-binding</keyword>
<evidence type="ECO:0000313" key="9">
    <source>
        <dbReference type="EMBL" id="LAC20279.1"/>
    </source>
</evidence>
<evidence type="ECO:0000256" key="3">
    <source>
        <dbReference type="ARBA" id="ARBA00022737"/>
    </source>
</evidence>
<evidence type="ECO:0000256" key="6">
    <source>
        <dbReference type="SAM" id="SignalP"/>
    </source>
</evidence>
<feature type="signal peptide" evidence="6">
    <location>
        <begin position="1"/>
        <end position="20"/>
    </location>
</feature>
<evidence type="ECO:0000256" key="1">
    <source>
        <dbReference type="ARBA" id="ARBA00022669"/>
    </source>
</evidence>
<evidence type="ECO:0000313" key="8">
    <source>
        <dbReference type="EMBL" id="LAB65890.1"/>
    </source>
</evidence>
<organism evidence="8">
    <name type="scientific">Hirondellea gigas</name>
    <dbReference type="NCBI Taxonomy" id="1518452"/>
    <lineage>
        <taxon>Eukaryota</taxon>
        <taxon>Metazoa</taxon>
        <taxon>Ecdysozoa</taxon>
        <taxon>Arthropoda</taxon>
        <taxon>Crustacea</taxon>
        <taxon>Multicrustacea</taxon>
        <taxon>Malacostraca</taxon>
        <taxon>Eumalacostraca</taxon>
        <taxon>Peracarida</taxon>
        <taxon>Amphipoda</taxon>
        <taxon>Amphilochidea</taxon>
        <taxon>Lysianassida</taxon>
        <taxon>Lysianassidira</taxon>
        <taxon>Lysianassoidea</taxon>
        <taxon>Lysianassidae</taxon>
        <taxon>Hirondellea</taxon>
    </lineage>
</organism>
<dbReference type="GO" id="GO:0008061">
    <property type="term" value="F:chitin binding"/>
    <property type="evidence" value="ECO:0007669"/>
    <property type="project" value="UniProtKB-KW"/>
</dbReference>
<keyword evidence="5" id="KW-0325">Glycoprotein</keyword>
<dbReference type="PANTHER" id="PTHR23301">
    <property type="entry name" value="CHITIN BINDING PERITROPHIN-A"/>
    <property type="match status" value="1"/>
</dbReference>
<evidence type="ECO:0000259" key="7">
    <source>
        <dbReference type="PROSITE" id="PS50940"/>
    </source>
</evidence>
<proteinExistence type="evidence at transcript level"/>
<reference evidence="8" key="2">
    <citation type="journal article" date="2018" name="Biosci. Biotechnol. Biochem.">
        <title>Polysaccharide hydrolase of the hadal zone amphipods Hirondellea gigas.</title>
        <authorList>
            <person name="Kobayashi H."/>
            <person name="Nagahama T."/>
            <person name="Arai W."/>
            <person name="Sasagawa Y."/>
            <person name="Umeda M."/>
            <person name="Hayashi T."/>
            <person name="Nikaido I."/>
            <person name="Watanabe H."/>
            <person name="Oguri K."/>
            <person name="Kitazato H."/>
            <person name="Fujioka K."/>
            <person name="Kido Y."/>
            <person name="Takami H."/>
        </authorList>
    </citation>
    <scope>NUCLEOTIDE SEQUENCE</scope>
    <source>
        <tissue evidence="8">Whole body</tissue>
    </source>
</reference>
<dbReference type="PANTHER" id="PTHR23301:SF110">
    <property type="entry name" value="LD43683P-RELATED"/>
    <property type="match status" value="1"/>
</dbReference>
<sequence length="288" mass="31624">METWRCAVSLLFLLVATTYGQLRFNPQRAAAQQEALVAAPQVFFDGEVPPLCPEPDGVWEDGDFCDAYWECVNDVPKEIFCPDGLVFDINKGSGGYADPCDTPHVVHCGSRQKLQEATFPNEFCPRLYGSYEHPDSTVCNVFFMCVNAVHTEVTCADGLYFNRTQGNCNWPHISLRTGCIDKPKVSKDGVFSCPGGEYFTGDGHKNPHPSFPNEADCSKFYVCLNGNHPQAASCNAGLVFDAATMLCGLPETVPECEGWYANDPQFAHYYDDVPATGRSDPGRVDTVG</sequence>
<protein>
    <submittedName>
        <fullName evidence="8">Peritrophin-44-like</fullName>
    </submittedName>
</protein>
<evidence type="ECO:0000256" key="5">
    <source>
        <dbReference type="ARBA" id="ARBA00023180"/>
    </source>
</evidence>
<dbReference type="Pfam" id="PF01607">
    <property type="entry name" value="CBM_14"/>
    <property type="match status" value="3"/>
</dbReference>
<dbReference type="GO" id="GO:0005576">
    <property type="term" value="C:extracellular region"/>
    <property type="evidence" value="ECO:0007669"/>
    <property type="project" value="InterPro"/>
</dbReference>
<dbReference type="EMBL" id="IACF01000077">
    <property type="protein sequence ID" value="LAB65890.1"/>
    <property type="molecule type" value="mRNA"/>
</dbReference>
<dbReference type="PROSITE" id="PS50940">
    <property type="entry name" value="CHIT_BIND_II"/>
    <property type="match status" value="3"/>
</dbReference>
<dbReference type="EMBL" id="IACT01000904">
    <property type="protein sequence ID" value="LAC20279.1"/>
    <property type="molecule type" value="mRNA"/>
</dbReference>
<evidence type="ECO:0000256" key="2">
    <source>
        <dbReference type="ARBA" id="ARBA00022729"/>
    </source>
</evidence>
<accession>A0A2P2HW84</accession>
<feature type="domain" description="Chitin-binding type-2" evidence="7">
    <location>
        <begin position="121"/>
        <end position="181"/>
    </location>
</feature>
<reference evidence="9" key="1">
    <citation type="submission" date="2017-11" db="EMBL/GenBank/DDBJ databases">
        <title>The sensing device of the deep-sea amphipod.</title>
        <authorList>
            <person name="Kobayashi H."/>
            <person name="Nagahama T."/>
            <person name="Arai W."/>
            <person name="Sasagawa Y."/>
            <person name="Umeda M."/>
            <person name="Hayashi T."/>
            <person name="Nikaido I."/>
            <person name="Watanabe H."/>
            <person name="Oguri K."/>
            <person name="Kitazato H."/>
            <person name="Fujioka K."/>
            <person name="Kido Y."/>
            <person name="Takami H."/>
        </authorList>
    </citation>
    <scope>NUCLEOTIDE SEQUENCE</scope>
    <source>
        <tissue evidence="9">Whole body</tissue>
    </source>
</reference>
<dbReference type="Gene3D" id="2.170.140.10">
    <property type="entry name" value="Chitin binding domain"/>
    <property type="match status" value="3"/>
</dbReference>
<name>A0A2P2HW84_9CRUS</name>
<feature type="domain" description="Chitin-binding type-2" evidence="7">
    <location>
        <begin position="190"/>
        <end position="258"/>
    </location>
</feature>
<keyword evidence="3" id="KW-0677">Repeat</keyword>
<evidence type="ECO:0000256" key="4">
    <source>
        <dbReference type="ARBA" id="ARBA00023157"/>
    </source>
</evidence>
<keyword evidence="2 6" id="KW-0732">Signal</keyword>
<dbReference type="SMART" id="SM00494">
    <property type="entry name" value="ChtBD2"/>
    <property type="match status" value="3"/>
</dbReference>
<feature type="chain" id="PRO_5036046464" evidence="6">
    <location>
        <begin position="21"/>
        <end position="288"/>
    </location>
</feature>
<dbReference type="InterPro" id="IPR002557">
    <property type="entry name" value="Chitin-bd_dom"/>
</dbReference>
<feature type="domain" description="Chitin-binding type-2" evidence="7">
    <location>
        <begin position="49"/>
        <end position="110"/>
    </location>
</feature>